<dbReference type="InterPro" id="IPR025139">
    <property type="entry name" value="DUF4062"/>
</dbReference>
<reference evidence="2 3" key="1">
    <citation type="submission" date="2014-12" db="EMBL/GenBank/DDBJ databases">
        <title>Isolation of bacteria from lake water.</title>
        <authorList>
            <person name="Sheng K.-Y."/>
            <person name="Chin P.-S."/>
            <person name="Chan K.-G."/>
            <person name="Tan G.S."/>
        </authorList>
    </citation>
    <scope>NUCLEOTIDE SEQUENCE [LARGE SCALE GENOMIC DNA]</scope>
    <source>
        <strain evidence="2 3">KY4</strain>
    </source>
</reference>
<evidence type="ECO:0000313" key="3">
    <source>
        <dbReference type="Proteomes" id="UP000032566"/>
    </source>
</evidence>
<comment type="caution">
    <text evidence="2">The sequence shown here is derived from an EMBL/GenBank/DDBJ whole genome shotgun (WGS) entry which is preliminary data.</text>
</comment>
<dbReference type="STRING" id="80878.RP29_19400"/>
<dbReference type="PATRIC" id="fig|80878.5.peg.4120"/>
<proteinExistence type="predicted"/>
<evidence type="ECO:0000259" key="1">
    <source>
        <dbReference type="Pfam" id="PF13271"/>
    </source>
</evidence>
<sequence>MATSRKLRVMISSRCVDLFPGPGGTPLTDIRRELKKSIEAEKLFGAKAFEVWINEGAEALDHIENSWDACLKQVRDCDVLIVLFNGHAGWAKEAGDIGICHAEYIEGLNTSRSKVRLIELPTCAATSDVAQTDRNNRFKSFKQSESAFRGGIVPQDVPTLVKEVHKALVDAVLAQAREGGKGTGTLRSDLGAALEWNRLDFAGRREVMRHVVGDALGQRTGAQTAVVGVVLPIDHKPTLIKVDAVPAAFTIAAAREPMGRPHLQDHLSAHALQKVGGPVHLIACHRSVTENQATNLLGFPDATVVSSPFGIYVADEIQKMQFVFLANCRDPSQTRHAVQRFLDWLEQSGEGKYLAERAQARARIVKAIAQEQRQKA</sequence>
<accession>A0A0D7K4I6</accession>
<dbReference type="Proteomes" id="UP000032566">
    <property type="component" value="Unassembled WGS sequence"/>
</dbReference>
<keyword evidence="3" id="KW-1185">Reference proteome</keyword>
<dbReference type="Pfam" id="PF13271">
    <property type="entry name" value="DUF4062"/>
    <property type="match status" value="1"/>
</dbReference>
<organism evidence="2 3">
    <name type="scientific">Acidovorax temperans</name>
    <dbReference type="NCBI Taxonomy" id="80878"/>
    <lineage>
        <taxon>Bacteria</taxon>
        <taxon>Pseudomonadati</taxon>
        <taxon>Pseudomonadota</taxon>
        <taxon>Betaproteobacteria</taxon>
        <taxon>Burkholderiales</taxon>
        <taxon>Comamonadaceae</taxon>
        <taxon>Acidovorax</taxon>
    </lineage>
</organism>
<protein>
    <recommendedName>
        <fullName evidence="1">DUF4062 domain-containing protein</fullName>
    </recommendedName>
</protein>
<feature type="domain" description="DUF4062" evidence="1">
    <location>
        <begin position="8"/>
        <end position="105"/>
    </location>
</feature>
<name>A0A0D7K4I6_9BURK</name>
<gene>
    <name evidence="2" type="ORF">RP29_19400</name>
</gene>
<dbReference type="EMBL" id="JXYQ01000089">
    <property type="protein sequence ID" value="KJA08924.1"/>
    <property type="molecule type" value="Genomic_DNA"/>
</dbReference>
<evidence type="ECO:0000313" key="2">
    <source>
        <dbReference type="EMBL" id="KJA08924.1"/>
    </source>
</evidence>
<dbReference type="AlphaFoldDB" id="A0A0D7K4I6"/>
<dbReference type="OrthoDB" id="8442841at2"/>